<organism evidence="12 13">
    <name type="scientific">Plasmodium gallinaceum</name>
    <dbReference type="NCBI Taxonomy" id="5849"/>
    <lineage>
        <taxon>Eukaryota</taxon>
        <taxon>Sar</taxon>
        <taxon>Alveolata</taxon>
        <taxon>Apicomplexa</taxon>
        <taxon>Aconoidasida</taxon>
        <taxon>Haemosporida</taxon>
        <taxon>Plasmodiidae</taxon>
        <taxon>Plasmodium</taxon>
        <taxon>Plasmodium (Haemamoeba)</taxon>
    </lineage>
</organism>
<sequence length="656" mass="79552">MRFIYAIIFKFILLFSVKGKLDLHLFQNLIDIDIEFININKNNIKVKYVKNYDTLVYEYINKYINLKTNYVEITIKGNLKNLNEDSVENFIFLLPYHEAFQATNLYVKDENKNNLNYKVLNKIEDIELINIDQFNYDFDIEGFKVKIYEIILNKKLQKNEKVLVEFFYILGQPYYPFPVNINILEKQNVLFYISSKILLPYNVEKTEEIKISLCKKCTIVKMEDENFMKGFQKLSDDIYVNKKKNNLKSFSLGSKVLFYFILDHNLGYFEKVIKDIKISQLGFIYEKEEYFLKNNSAKINKFDRYLLSDLENKYTSEESNEKESSIIYSLESLINYDIYEYNYFDDLGNIYLIKGEELYDKKKNKNVIKFYLKPRYPLLGNWTAHFYNSFSHYSNLYKIKNKKNYYAYKIDISPSIKSFYIKELNIKIALPLYSKDIIINRNYNLNIQTSKKKEWLDFFSFRDVIEIHVEKFFPKTDENKYKHFLVIYKFKLFNIFLKPLIIILIFFFIVLFLYFIKELSFNFNTVKEQLTKKEEEEYKNFQKKCKELYENLSYISDKLIQQLSKINSKDKIKNKENLLKMEKKWTYDFIYFTKEFQRNFENAKRNEMLQSYIDKCFNYYSVVKNYFELQLSSDTNIDLSDIKYAEKELMLLLKYN</sequence>
<keyword evidence="7 10" id="KW-0256">Endoplasmic reticulum</keyword>
<dbReference type="GO" id="GO:0018279">
    <property type="term" value="P:protein N-linked glycosylation via asparagine"/>
    <property type="evidence" value="ECO:0007669"/>
    <property type="project" value="TreeGrafter"/>
</dbReference>
<feature type="signal peptide" evidence="10">
    <location>
        <begin position="1"/>
        <end position="19"/>
    </location>
</feature>
<dbReference type="InterPro" id="IPR007676">
    <property type="entry name" value="Ribophorin_I"/>
</dbReference>
<evidence type="ECO:0000256" key="3">
    <source>
        <dbReference type="ARBA" id="ARBA00004922"/>
    </source>
</evidence>
<keyword evidence="11" id="KW-0175">Coiled coil</keyword>
<gene>
    <name evidence="12" type="ORF">PGAL8A_00010900</name>
</gene>
<evidence type="ECO:0000313" key="13">
    <source>
        <dbReference type="Proteomes" id="UP000220797"/>
    </source>
</evidence>
<keyword evidence="13" id="KW-1185">Reference proteome</keyword>
<proteinExistence type="inferred from homology"/>
<evidence type="ECO:0000256" key="7">
    <source>
        <dbReference type="ARBA" id="ARBA00022824"/>
    </source>
</evidence>
<comment type="caution">
    <text evidence="12">The sequence shown here is derived from an EMBL/GenBank/DDBJ whole genome shotgun (WGS) entry which is preliminary data.</text>
</comment>
<evidence type="ECO:0000256" key="4">
    <source>
        <dbReference type="ARBA" id="ARBA00008905"/>
    </source>
</evidence>
<dbReference type="PANTHER" id="PTHR21049">
    <property type="entry name" value="RIBOPHORIN I"/>
    <property type="match status" value="1"/>
</dbReference>
<dbReference type="OMA" id="YAYKIDI"/>
<dbReference type="RefSeq" id="XP_028528153.1">
    <property type="nucleotide sequence ID" value="XM_028671507.1"/>
</dbReference>
<dbReference type="EMBL" id="CVMV01000033">
    <property type="protein sequence ID" value="CRG95342.1"/>
    <property type="molecule type" value="Genomic_DNA"/>
</dbReference>
<evidence type="ECO:0000256" key="10">
    <source>
        <dbReference type="RuleBase" id="RU361143"/>
    </source>
</evidence>
<comment type="subcellular location">
    <subcellularLocation>
        <location evidence="2 10">Endoplasmic reticulum membrane</location>
        <topology evidence="2 10">Single-pass type I membrane protein</topology>
    </subcellularLocation>
</comment>
<comment type="similarity">
    <text evidence="4 10">Belongs to the OST1 family.</text>
</comment>
<keyword evidence="5 10" id="KW-0812">Transmembrane</keyword>
<feature type="transmembrane region" description="Helical" evidence="10">
    <location>
        <begin position="495"/>
        <end position="516"/>
    </location>
</feature>
<dbReference type="PANTHER" id="PTHR21049:SF0">
    <property type="entry name" value="DOLICHYL-DIPHOSPHOOLIGOSACCHARIDE--PROTEIN GLYCOSYLTRANSFERASE SUBUNIT 1"/>
    <property type="match status" value="1"/>
</dbReference>
<dbReference type="GO" id="GO:0008250">
    <property type="term" value="C:oligosaccharyltransferase complex"/>
    <property type="evidence" value="ECO:0007669"/>
    <property type="project" value="UniProtKB-UniRule"/>
</dbReference>
<dbReference type="AlphaFoldDB" id="A0A1J1GST3"/>
<evidence type="ECO:0000256" key="6">
    <source>
        <dbReference type="ARBA" id="ARBA00022729"/>
    </source>
</evidence>
<dbReference type="GeneID" id="39728631"/>
<keyword evidence="8 10" id="KW-1133">Transmembrane helix</keyword>
<dbReference type="Pfam" id="PF04597">
    <property type="entry name" value="Ribophorin_I"/>
    <property type="match status" value="1"/>
</dbReference>
<comment type="pathway">
    <text evidence="3 10">Protein modification; protein glycosylation.</text>
</comment>
<comment type="subunit">
    <text evidence="10">Component of the oligosaccharyltransferase (OST) complex.</text>
</comment>
<feature type="chain" id="PRO_5011834996" description="Dolichyl-diphosphooligosaccharide--protein glycosyltransferase subunit 1" evidence="10">
    <location>
        <begin position="20"/>
        <end position="656"/>
    </location>
</feature>
<dbReference type="VEuPathDB" id="PlasmoDB:PGAL8A_00010900"/>
<dbReference type="UniPathway" id="UPA00378"/>
<protein>
    <recommendedName>
        <fullName evidence="10">Dolichyl-diphosphooligosaccharide--protein glycosyltransferase subunit 1</fullName>
    </recommendedName>
</protein>
<evidence type="ECO:0000256" key="8">
    <source>
        <dbReference type="ARBA" id="ARBA00022989"/>
    </source>
</evidence>
<name>A0A1J1GST3_PLAGA</name>
<evidence type="ECO:0000256" key="11">
    <source>
        <dbReference type="SAM" id="Coils"/>
    </source>
</evidence>
<evidence type="ECO:0000256" key="2">
    <source>
        <dbReference type="ARBA" id="ARBA00004115"/>
    </source>
</evidence>
<evidence type="ECO:0000256" key="1">
    <source>
        <dbReference type="ARBA" id="ARBA00002791"/>
    </source>
</evidence>
<keyword evidence="9 10" id="KW-0472">Membrane</keyword>
<evidence type="ECO:0000313" key="12">
    <source>
        <dbReference type="EMBL" id="CRG95342.1"/>
    </source>
</evidence>
<evidence type="ECO:0000256" key="5">
    <source>
        <dbReference type="ARBA" id="ARBA00022692"/>
    </source>
</evidence>
<reference evidence="12" key="1">
    <citation type="submission" date="2015-04" db="EMBL/GenBank/DDBJ databases">
        <authorList>
            <consortium name="Pathogen Informatics"/>
        </authorList>
    </citation>
    <scope>NUCLEOTIDE SEQUENCE [LARGE SCALE GENOMIC DNA]</scope>
    <source>
        <strain evidence="12">8A</strain>
    </source>
</reference>
<dbReference type="OrthoDB" id="310030at2759"/>
<comment type="function">
    <text evidence="1 10">Subunit of the oligosaccharyl transferase (OST) complex that catalyzes the initial transfer of a defined glycan (Glc(3)Man(9)GlcNAc(2) in eukaryotes) from the lipid carrier dolichol-pyrophosphate to an asparagine residue within an Asn-X-Ser/Thr consensus motif in nascent polypeptide chains, the first step in protein N-glycosylation. N-glycosylation occurs cotranslationally and the complex associates with the Sec61 complex at the channel-forming translocon complex that mediates protein translocation across the endoplasmic reticulum (ER). All subunits are required for a maximal enzyme activity.</text>
</comment>
<evidence type="ECO:0000256" key="9">
    <source>
        <dbReference type="ARBA" id="ARBA00023136"/>
    </source>
</evidence>
<feature type="coiled-coil region" evidence="11">
    <location>
        <begin position="516"/>
        <end position="551"/>
    </location>
</feature>
<dbReference type="Proteomes" id="UP000220797">
    <property type="component" value="Unassembled WGS sequence"/>
</dbReference>
<keyword evidence="6 10" id="KW-0732">Signal</keyword>
<accession>A0A1J1GST3</accession>